<keyword evidence="3" id="KW-1185">Reference proteome</keyword>
<feature type="compositionally biased region" description="Polar residues" evidence="1">
    <location>
        <begin position="9"/>
        <end position="19"/>
    </location>
</feature>
<feature type="domain" description="ARF7 effector protein C-terminal" evidence="2">
    <location>
        <begin position="166"/>
        <end position="215"/>
    </location>
</feature>
<dbReference type="AlphaFoldDB" id="A0A915P9P7"/>
<proteinExistence type="predicted"/>
<evidence type="ECO:0000256" key="1">
    <source>
        <dbReference type="SAM" id="MobiDB-lite"/>
    </source>
</evidence>
<dbReference type="WBParaSite" id="scf7180000424771.g13964">
    <property type="protein sequence ID" value="scf7180000424771.g13964"/>
    <property type="gene ID" value="scf7180000424771.g13964"/>
</dbReference>
<organism evidence="3 4">
    <name type="scientific">Meloidogyne floridensis</name>
    <dbReference type="NCBI Taxonomy" id="298350"/>
    <lineage>
        <taxon>Eukaryota</taxon>
        <taxon>Metazoa</taxon>
        <taxon>Ecdysozoa</taxon>
        <taxon>Nematoda</taxon>
        <taxon>Chromadorea</taxon>
        <taxon>Rhabditida</taxon>
        <taxon>Tylenchina</taxon>
        <taxon>Tylenchomorpha</taxon>
        <taxon>Tylenchoidea</taxon>
        <taxon>Meloidogynidae</taxon>
        <taxon>Meloidogyninae</taxon>
        <taxon>Meloidogyne</taxon>
    </lineage>
</organism>
<dbReference type="InterPro" id="IPR029264">
    <property type="entry name" value="ARF7EP_C"/>
</dbReference>
<sequence length="269" mass="30153">MSSSRSEHFSLNTSQLSESNDGDNNRDVLERTEDDEDDSFHPELEEDELSTEARTLIEFSQQIASASEAGCSTQTVSEELVDLQRLRRTQKIFKELQFNNPGRQLAESLSTDGLTDSDGQIIFWVCDDRRRECKGRVWTTSCESRKFIRLVTEHSCTLESSRNTNKPGNYTGKLFHNQKGHLTTSRGAVDLCDCLDLECSGCNYPVGYVGGVDCNRTIKPLGGFENGKGSFQCKKCGSQKCSYSCRNNRRTYIESIDELGSGSTKNPFL</sequence>
<name>A0A915P9P7_9BILA</name>
<protein>
    <submittedName>
        <fullName evidence="4">ARF7 effector protein C-terminal domain-containing protein</fullName>
    </submittedName>
</protein>
<dbReference type="PANTHER" id="PTHR46536:SF3">
    <property type="entry name" value="ARF7 EFFECTOR PROTEIN C-TERMINAL DOMAIN-CONTAINING PROTEIN"/>
    <property type="match status" value="1"/>
</dbReference>
<dbReference type="Proteomes" id="UP000887560">
    <property type="component" value="Unplaced"/>
</dbReference>
<dbReference type="Pfam" id="PF14949">
    <property type="entry name" value="ARF7EP_C"/>
    <property type="match status" value="1"/>
</dbReference>
<feature type="region of interest" description="Disordered" evidence="1">
    <location>
        <begin position="1"/>
        <end position="47"/>
    </location>
</feature>
<evidence type="ECO:0000259" key="2">
    <source>
        <dbReference type="Pfam" id="PF14949"/>
    </source>
</evidence>
<dbReference type="PANTHER" id="PTHR46536">
    <property type="entry name" value="ARL14 EFFECTOR PROTEIN"/>
    <property type="match status" value="1"/>
</dbReference>
<evidence type="ECO:0000313" key="3">
    <source>
        <dbReference type="Proteomes" id="UP000887560"/>
    </source>
</evidence>
<reference evidence="4" key="1">
    <citation type="submission" date="2022-11" db="UniProtKB">
        <authorList>
            <consortium name="WormBaseParasite"/>
        </authorList>
    </citation>
    <scope>IDENTIFICATION</scope>
</reference>
<accession>A0A915P9P7</accession>
<feature type="compositionally biased region" description="Acidic residues" evidence="1">
    <location>
        <begin position="32"/>
        <end position="47"/>
    </location>
</feature>
<evidence type="ECO:0000313" key="4">
    <source>
        <dbReference type="WBParaSite" id="scf7180000424771.g13964"/>
    </source>
</evidence>